<proteinExistence type="predicted"/>
<evidence type="ECO:0000313" key="2">
    <source>
        <dbReference type="EMBL" id="KAH1073564.1"/>
    </source>
</evidence>
<reference evidence="2 3" key="1">
    <citation type="journal article" date="2021" name="Plant Biotechnol. J.">
        <title>Multi-omics assisted identification of the key and species-specific regulatory components of drought-tolerant mechanisms in Gossypium stocksii.</title>
        <authorList>
            <person name="Yu D."/>
            <person name="Ke L."/>
            <person name="Zhang D."/>
            <person name="Wu Y."/>
            <person name="Sun Y."/>
            <person name="Mei J."/>
            <person name="Sun J."/>
            <person name="Sun Y."/>
        </authorList>
    </citation>
    <scope>NUCLEOTIDE SEQUENCE [LARGE SCALE GENOMIC DNA]</scope>
    <source>
        <strain evidence="3">cv. E1</strain>
        <tissue evidence="2">Leaf</tissue>
    </source>
</reference>
<evidence type="ECO:0000313" key="3">
    <source>
        <dbReference type="Proteomes" id="UP000828251"/>
    </source>
</evidence>
<sequence>MWKTTASTQETGTSFAPHVLPRSVNIPDEDVCPLMEAMIRAFQQIFGANPAPTPANLAPVTRGLLFELLRVLGGKEFSKVKGTDLIVAKY</sequence>
<feature type="compositionally biased region" description="Polar residues" evidence="1">
    <location>
        <begin position="1"/>
        <end position="14"/>
    </location>
</feature>
<name>A0A9D3ZY97_9ROSI</name>
<comment type="caution">
    <text evidence="2">The sequence shown here is derived from an EMBL/GenBank/DDBJ whole genome shotgun (WGS) entry which is preliminary data.</text>
</comment>
<evidence type="ECO:0000256" key="1">
    <source>
        <dbReference type="SAM" id="MobiDB-lite"/>
    </source>
</evidence>
<keyword evidence="3" id="KW-1185">Reference proteome</keyword>
<protein>
    <submittedName>
        <fullName evidence="2">Uncharacterized protein</fullName>
    </submittedName>
</protein>
<dbReference type="Proteomes" id="UP000828251">
    <property type="component" value="Unassembled WGS sequence"/>
</dbReference>
<dbReference type="AlphaFoldDB" id="A0A9D3ZY97"/>
<organism evidence="2 3">
    <name type="scientific">Gossypium stocksii</name>
    <dbReference type="NCBI Taxonomy" id="47602"/>
    <lineage>
        <taxon>Eukaryota</taxon>
        <taxon>Viridiplantae</taxon>
        <taxon>Streptophyta</taxon>
        <taxon>Embryophyta</taxon>
        <taxon>Tracheophyta</taxon>
        <taxon>Spermatophyta</taxon>
        <taxon>Magnoliopsida</taxon>
        <taxon>eudicotyledons</taxon>
        <taxon>Gunneridae</taxon>
        <taxon>Pentapetalae</taxon>
        <taxon>rosids</taxon>
        <taxon>malvids</taxon>
        <taxon>Malvales</taxon>
        <taxon>Malvaceae</taxon>
        <taxon>Malvoideae</taxon>
        <taxon>Gossypium</taxon>
    </lineage>
</organism>
<feature type="region of interest" description="Disordered" evidence="1">
    <location>
        <begin position="1"/>
        <end position="21"/>
    </location>
</feature>
<gene>
    <name evidence="2" type="ORF">J1N35_025892</name>
</gene>
<dbReference type="EMBL" id="JAIQCV010000008">
    <property type="protein sequence ID" value="KAH1073564.1"/>
    <property type="molecule type" value="Genomic_DNA"/>
</dbReference>
<accession>A0A9D3ZY97</accession>